<feature type="non-terminal residue" evidence="1">
    <location>
        <position position="31"/>
    </location>
</feature>
<name>A0A061QVU2_9CHLO</name>
<proteinExistence type="predicted"/>
<protein>
    <submittedName>
        <fullName evidence="1">Uncharacterized protein</fullName>
    </submittedName>
</protein>
<sequence>MAGNGRVEGGRKGVWRPEGIGIVVQGGGGGE</sequence>
<gene>
    <name evidence="1" type="ORF">TSPGSL018_23002</name>
</gene>
<reference evidence="1" key="1">
    <citation type="submission" date="2014-05" db="EMBL/GenBank/DDBJ databases">
        <title>The transcriptome of the halophilic microalga Tetraselmis sp. GSL018 isolated from the Great Salt Lake, Utah.</title>
        <authorList>
            <person name="Jinkerson R.E."/>
            <person name="D'Adamo S."/>
            <person name="Posewitz M.C."/>
        </authorList>
    </citation>
    <scope>NUCLEOTIDE SEQUENCE</scope>
    <source>
        <strain evidence="1">GSL018</strain>
    </source>
</reference>
<dbReference type="AlphaFoldDB" id="A0A061QVU2"/>
<organism evidence="1">
    <name type="scientific">Tetraselmis sp. GSL018</name>
    <dbReference type="NCBI Taxonomy" id="582737"/>
    <lineage>
        <taxon>Eukaryota</taxon>
        <taxon>Viridiplantae</taxon>
        <taxon>Chlorophyta</taxon>
        <taxon>core chlorophytes</taxon>
        <taxon>Chlorodendrophyceae</taxon>
        <taxon>Chlorodendrales</taxon>
        <taxon>Chlorodendraceae</taxon>
        <taxon>Tetraselmis</taxon>
    </lineage>
</organism>
<accession>A0A061QVU2</accession>
<dbReference type="EMBL" id="GBEZ01024417">
    <property type="protein sequence ID" value="JAC62574.1"/>
    <property type="molecule type" value="Transcribed_RNA"/>
</dbReference>
<evidence type="ECO:0000313" key="1">
    <source>
        <dbReference type="EMBL" id="JAC62574.1"/>
    </source>
</evidence>